<dbReference type="Gene3D" id="3.40.50.150">
    <property type="entry name" value="Vaccinia Virus protein VP39"/>
    <property type="match status" value="1"/>
</dbReference>
<keyword evidence="2" id="KW-1185">Reference proteome</keyword>
<proteinExistence type="predicted"/>
<dbReference type="Proteomes" id="UP001589683">
    <property type="component" value="Unassembled WGS sequence"/>
</dbReference>
<comment type="caution">
    <text evidence="1">The sequence shown here is derived from an EMBL/GenBank/DDBJ whole genome shotgun (WGS) entry which is preliminary data.</text>
</comment>
<reference evidence="1 2" key="1">
    <citation type="submission" date="2024-09" db="EMBL/GenBank/DDBJ databases">
        <authorList>
            <person name="Sun Q."/>
            <person name="Mori K."/>
        </authorList>
    </citation>
    <scope>NUCLEOTIDE SEQUENCE [LARGE SCALE GENOMIC DNA]</scope>
    <source>
        <strain evidence="1 2">CECT 8726</strain>
    </source>
</reference>
<dbReference type="EMBL" id="JBHMEA010000024">
    <property type="protein sequence ID" value="MFB9231669.1"/>
    <property type="molecule type" value="Genomic_DNA"/>
</dbReference>
<protein>
    <recommendedName>
        <fullName evidence="3">Class I SAM-dependent methyltransferase</fullName>
    </recommendedName>
</protein>
<name>A0ABV5JE76_9RHOB</name>
<evidence type="ECO:0000313" key="2">
    <source>
        <dbReference type="Proteomes" id="UP001589683"/>
    </source>
</evidence>
<gene>
    <name evidence="1" type="ORF">ACFFUT_07710</name>
</gene>
<dbReference type="RefSeq" id="WP_213890272.1">
    <property type="nucleotide sequence ID" value="NZ_JAGFNU010000009.1"/>
</dbReference>
<accession>A0ABV5JE76</accession>
<dbReference type="InterPro" id="IPR029063">
    <property type="entry name" value="SAM-dependent_MTases_sf"/>
</dbReference>
<organism evidence="1 2">
    <name type="scientific">Pseudohalocynthiibacter aestuariivivens</name>
    <dbReference type="NCBI Taxonomy" id="1591409"/>
    <lineage>
        <taxon>Bacteria</taxon>
        <taxon>Pseudomonadati</taxon>
        <taxon>Pseudomonadota</taxon>
        <taxon>Alphaproteobacteria</taxon>
        <taxon>Rhodobacterales</taxon>
        <taxon>Paracoccaceae</taxon>
        <taxon>Pseudohalocynthiibacter</taxon>
    </lineage>
</organism>
<evidence type="ECO:0000313" key="1">
    <source>
        <dbReference type="EMBL" id="MFB9231669.1"/>
    </source>
</evidence>
<evidence type="ECO:0008006" key="3">
    <source>
        <dbReference type="Google" id="ProtNLM"/>
    </source>
</evidence>
<sequence>MSENYKDYLGALLAYHRSENAMGHALRHNLVQGDACETVAEYLDQHPETVIALAYFDMALYEPTKAALVAMEERFLSGSVLVFDELNDEHYPGETMAVREWLKGKSYIVKRSRFLPDRSFVILK</sequence>